<dbReference type="GO" id="GO:0008597">
    <property type="term" value="F:calcium-dependent protein serine/threonine phosphatase regulator activity"/>
    <property type="evidence" value="ECO:0007669"/>
    <property type="project" value="TreeGrafter"/>
</dbReference>
<dbReference type="GO" id="GO:0005634">
    <property type="term" value="C:nucleus"/>
    <property type="evidence" value="ECO:0007669"/>
    <property type="project" value="TreeGrafter"/>
</dbReference>
<dbReference type="InParanoid" id="A0A0D1XGE8"/>
<evidence type="ECO:0000313" key="3">
    <source>
        <dbReference type="EMBL" id="KIW01281.1"/>
    </source>
</evidence>
<feature type="compositionally biased region" description="Polar residues" evidence="2">
    <location>
        <begin position="17"/>
        <end position="29"/>
    </location>
</feature>
<dbReference type="PANTHER" id="PTHR10300:SF14">
    <property type="entry name" value="PROTEIN SARAH"/>
    <property type="match status" value="1"/>
</dbReference>
<organism evidence="3 4">
    <name type="scientific">Verruconis gallopava</name>
    <dbReference type="NCBI Taxonomy" id="253628"/>
    <lineage>
        <taxon>Eukaryota</taxon>
        <taxon>Fungi</taxon>
        <taxon>Dikarya</taxon>
        <taxon>Ascomycota</taxon>
        <taxon>Pezizomycotina</taxon>
        <taxon>Dothideomycetes</taxon>
        <taxon>Pleosporomycetidae</taxon>
        <taxon>Venturiales</taxon>
        <taxon>Sympoventuriaceae</taxon>
        <taxon>Verruconis</taxon>
    </lineage>
</organism>
<dbReference type="VEuPathDB" id="FungiDB:PV09_07320"/>
<evidence type="ECO:0000256" key="2">
    <source>
        <dbReference type="SAM" id="MobiDB-lite"/>
    </source>
</evidence>
<dbReference type="GO" id="GO:0005737">
    <property type="term" value="C:cytoplasm"/>
    <property type="evidence" value="ECO:0007669"/>
    <property type="project" value="TreeGrafter"/>
</dbReference>
<dbReference type="GO" id="GO:0019722">
    <property type="term" value="P:calcium-mediated signaling"/>
    <property type="evidence" value="ECO:0007669"/>
    <property type="project" value="InterPro"/>
</dbReference>
<dbReference type="EMBL" id="KN847556">
    <property type="protein sequence ID" value="KIW01281.1"/>
    <property type="molecule type" value="Genomic_DNA"/>
</dbReference>
<dbReference type="AlphaFoldDB" id="A0A0D1XGE8"/>
<dbReference type="GO" id="GO:0003676">
    <property type="term" value="F:nucleic acid binding"/>
    <property type="evidence" value="ECO:0007669"/>
    <property type="project" value="InterPro"/>
</dbReference>
<dbReference type="Gene3D" id="3.30.70.330">
    <property type="match status" value="1"/>
</dbReference>
<accession>A0A0D1XGE8</accession>
<reference evidence="3 4" key="1">
    <citation type="submission" date="2015-01" db="EMBL/GenBank/DDBJ databases">
        <title>The Genome Sequence of Ochroconis gallopava CBS43764.</title>
        <authorList>
            <consortium name="The Broad Institute Genomics Platform"/>
            <person name="Cuomo C."/>
            <person name="de Hoog S."/>
            <person name="Gorbushina A."/>
            <person name="Stielow B."/>
            <person name="Teixiera M."/>
            <person name="Abouelleil A."/>
            <person name="Chapman S.B."/>
            <person name="Priest M."/>
            <person name="Young S.K."/>
            <person name="Wortman J."/>
            <person name="Nusbaum C."/>
            <person name="Birren B."/>
        </authorList>
    </citation>
    <scope>NUCLEOTIDE SEQUENCE [LARGE SCALE GENOMIC DNA]</scope>
    <source>
        <strain evidence="3 4">CBS 43764</strain>
    </source>
</reference>
<feature type="region of interest" description="Disordered" evidence="2">
    <location>
        <begin position="6"/>
        <end position="44"/>
    </location>
</feature>
<dbReference type="Pfam" id="PF04847">
    <property type="entry name" value="Calcipressin"/>
    <property type="match status" value="1"/>
</dbReference>
<gene>
    <name evidence="3" type="ORF">PV09_07320</name>
</gene>
<proteinExistence type="inferred from homology"/>
<dbReference type="SUPFAM" id="SSF54928">
    <property type="entry name" value="RNA-binding domain, RBD"/>
    <property type="match status" value="1"/>
</dbReference>
<dbReference type="STRING" id="253628.A0A0D1XGE8"/>
<dbReference type="InterPro" id="IPR006931">
    <property type="entry name" value="Calcipressin"/>
</dbReference>
<dbReference type="InterPro" id="IPR012677">
    <property type="entry name" value="Nucleotide-bd_a/b_plait_sf"/>
</dbReference>
<evidence type="ECO:0000256" key="1">
    <source>
        <dbReference type="ARBA" id="ARBA00008209"/>
    </source>
</evidence>
<dbReference type="RefSeq" id="XP_016211150.1">
    <property type="nucleotide sequence ID" value="XM_016361074.1"/>
</dbReference>
<keyword evidence="4" id="KW-1185">Reference proteome</keyword>
<name>A0A0D1XGE8_9PEZI</name>
<dbReference type="FunFam" id="3.30.70.330:FF:000503">
    <property type="entry name" value="Calcineurin binding protein, putative"/>
    <property type="match status" value="1"/>
</dbReference>
<dbReference type="GeneID" id="27315293"/>
<dbReference type="OrthoDB" id="17212at2759"/>
<dbReference type="InterPro" id="IPR035979">
    <property type="entry name" value="RBD_domain_sf"/>
</dbReference>
<protein>
    <recommendedName>
        <fullName evidence="5">Calcipressin</fullName>
    </recommendedName>
</protein>
<evidence type="ECO:0000313" key="4">
    <source>
        <dbReference type="Proteomes" id="UP000053259"/>
    </source>
</evidence>
<comment type="similarity">
    <text evidence="1">Belongs to the RCAN family.</text>
</comment>
<feature type="compositionally biased region" description="Low complexity" evidence="2">
    <location>
        <begin position="34"/>
        <end position="44"/>
    </location>
</feature>
<feature type="compositionally biased region" description="Basic and acidic residues" evidence="2">
    <location>
        <begin position="247"/>
        <end position="262"/>
    </location>
</feature>
<evidence type="ECO:0008006" key="5">
    <source>
        <dbReference type="Google" id="ProtNLM"/>
    </source>
</evidence>
<dbReference type="HOGENOM" id="CLU_050705_0_0_1"/>
<dbReference type="PANTHER" id="PTHR10300">
    <property type="entry name" value="CALCIPRESSIN"/>
    <property type="match status" value="1"/>
</dbReference>
<dbReference type="FunCoup" id="A0A0D1XGE8">
    <property type="interactions" value="22"/>
</dbReference>
<feature type="region of interest" description="Disordered" evidence="2">
    <location>
        <begin position="195"/>
        <end position="277"/>
    </location>
</feature>
<dbReference type="Proteomes" id="UP000053259">
    <property type="component" value="Unassembled WGS sequence"/>
</dbReference>
<sequence>MTAEIMSSIPSALPALDTSTPPQSTISSRRGSRSPLSIDLSDLPPLITPSPPTNTLLITNLNDPVIFQPDNLQRIKEIVNQHVPIHTWAPLKSMRRIIVSFYSVDDATIIRQAIDGETVMDCRVRVYFGAETKISNEDQHLKAPHAEKQFFISPPPSPPHGWEMRNEDPPNKEVHAEDLAAALARLHARDARQDSIGDEHMDVEPSNAASGGSGLRMRSRSSTLVYHPEHAGDSPALPSISVEDTSESDHEADLSPMEDIRRPVVRTSRPPIELMEH</sequence>